<keyword evidence="1" id="KW-0812">Transmembrane</keyword>
<dbReference type="EMBL" id="JAZHXJ010000861">
    <property type="protein sequence ID" value="KAL1849660.1"/>
    <property type="molecule type" value="Genomic_DNA"/>
</dbReference>
<evidence type="ECO:0000313" key="2">
    <source>
        <dbReference type="EMBL" id="KAL1849660.1"/>
    </source>
</evidence>
<reference evidence="2 3" key="1">
    <citation type="journal article" date="2024" name="Commun. Biol.">
        <title>Comparative genomic analysis of thermophilic fungi reveals convergent evolutionary adaptations and gene losses.</title>
        <authorList>
            <person name="Steindorff A.S."/>
            <person name="Aguilar-Pontes M.V."/>
            <person name="Robinson A.J."/>
            <person name="Andreopoulos B."/>
            <person name="LaButti K."/>
            <person name="Kuo A."/>
            <person name="Mondo S."/>
            <person name="Riley R."/>
            <person name="Otillar R."/>
            <person name="Haridas S."/>
            <person name="Lipzen A."/>
            <person name="Grimwood J."/>
            <person name="Schmutz J."/>
            <person name="Clum A."/>
            <person name="Reid I.D."/>
            <person name="Moisan M.C."/>
            <person name="Butler G."/>
            <person name="Nguyen T.T.M."/>
            <person name="Dewar K."/>
            <person name="Conant G."/>
            <person name="Drula E."/>
            <person name="Henrissat B."/>
            <person name="Hansel C."/>
            <person name="Singer S."/>
            <person name="Hutchinson M.I."/>
            <person name="de Vries R.P."/>
            <person name="Natvig D.O."/>
            <person name="Powell A.J."/>
            <person name="Tsang A."/>
            <person name="Grigoriev I.V."/>
        </authorList>
    </citation>
    <scope>NUCLEOTIDE SEQUENCE [LARGE SCALE GENOMIC DNA]</scope>
    <source>
        <strain evidence="2 3">ATCC 24622</strain>
    </source>
</reference>
<keyword evidence="1" id="KW-0472">Membrane</keyword>
<evidence type="ECO:0000256" key="1">
    <source>
        <dbReference type="SAM" id="Phobius"/>
    </source>
</evidence>
<sequence length="215" mass="23654">MSVALVLPFSIFAVFIVFLEAAYQIGLLARGISLLLRYGDKALRRAGIAHSHDSSDMPPDKARQICLLYGPSHLSSRVVRSQYNTGTRFLFEYVYFPPNGVSCRTEQEQSRLDVVAVPRFQHLSLLAGTQSSRAYQTVSSYHNQSQTHSHTRDGCAGDVEGSLPKLIIQAHVRMLHRIPVIFAADHSLSWLLFAKANAQIPSPTSCVSEGSGLLG</sequence>
<organism evidence="2 3">
    <name type="scientific">Phialemonium thermophilum</name>
    <dbReference type="NCBI Taxonomy" id="223376"/>
    <lineage>
        <taxon>Eukaryota</taxon>
        <taxon>Fungi</taxon>
        <taxon>Dikarya</taxon>
        <taxon>Ascomycota</taxon>
        <taxon>Pezizomycotina</taxon>
        <taxon>Sordariomycetes</taxon>
        <taxon>Sordariomycetidae</taxon>
        <taxon>Cephalothecales</taxon>
        <taxon>Cephalothecaceae</taxon>
        <taxon>Phialemonium</taxon>
    </lineage>
</organism>
<keyword evidence="1" id="KW-1133">Transmembrane helix</keyword>
<name>A0ABR3VZZ9_9PEZI</name>
<feature type="transmembrane region" description="Helical" evidence="1">
    <location>
        <begin position="6"/>
        <end position="29"/>
    </location>
</feature>
<proteinExistence type="predicted"/>
<accession>A0ABR3VZZ9</accession>
<dbReference type="Proteomes" id="UP001586593">
    <property type="component" value="Unassembled WGS sequence"/>
</dbReference>
<comment type="caution">
    <text evidence="2">The sequence shown here is derived from an EMBL/GenBank/DDBJ whole genome shotgun (WGS) entry which is preliminary data.</text>
</comment>
<evidence type="ECO:0000313" key="3">
    <source>
        <dbReference type="Proteomes" id="UP001586593"/>
    </source>
</evidence>
<protein>
    <submittedName>
        <fullName evidence="2">Uncharacterized protein</fullName>
    </submittedName>
</protein>
<gene>
    <name evidence="2" type="ORF">VTK73DRAFT_9833</name>
</gene>
<keyword evidence="3" id="KW-1185">Reference proteome</keyword>